<dbReference type="Gramene" id="PRQ45717">
    <property type="protein sequence ID" value="PRQ45717"/>
    <property type="gene ID" value="RchiOBHm_Chr3g0494651"/>
</dbReference>
<organism evidence="2 3">
    <name type="scientific">Rosa chinensis</name>
    <name type="common">China rose</name>
    <dbReference type="NCBI Taxonomy" id="74649"/>
    <lineage>
        <taxon>Eukaryota</taxon>
        <taxon>Viridiplantae</taxon>
        <taxon>Streptophyta</taxon>
        <taxon>Embryophyta</taxon>
        <taxon>Tracheophyta</taxon>
        <taxon>Spermatophyta</taxon>
        <taxon>Magnoliopsida</taxon>
        <taxon>eudicotyledons</taxon>
        <taxon>Gunneridae</taxon>
        <taxon>Pentapetalae</taxon>
        <taxon>rosids</taxon>
        <taxon>fabids</taxon>
        <taxon>Rosales</taxon>
        <taxon>Rosaceae</taxon>
        <taxon>Rosoideae</taxon>
        <taxon>Rosoideae incertae sedis</taxon>
        <taxon>Rosa</taxon>
    </lineage>
</organism>
<feature type="chain" id="PRO_5015198823" evidence="1">
    <location>
        <begin position="23"/>
        <end position="85"/>
    </location>
</feature>
<dbReference type="AlphaFoldDB" id="A0A2P6RH20"/>
<comment type="caution">
    <text evidence="2">The sequence shown here is derived from an EMBL/GenBank/DDBJ whole genome shotgun (WGS) entry which is preliminary data.</text>
</comment>
<dbReference type="STRING" id="74649.A0A2P6RH20"/>
<dbReference type="Proteomes" id="UP000238479">
    <property type="component" value="Chromosome 3"/>
</dbReference>
<keyword evidence="3" id="KW-1185">Reference proteome</keyword>
<evidence type="ECO:0000313" key="2">
    <source>
        <dbReference type="EMBL" id="PRQ45717.1"/>
    </source>
</evidence>
<accession>A0A2P6RH20</accession>
<dbReference type="Gene3D" id="2.30.30.100">
    <property type="match status" value="1"/>
</dbReference>
<feature type="signal peptide" evidence="1">
    <location>
        <begin position="1"/>
        <end position="22"/>
    </location>
</feature>
<protein>
    <submittedName>
        <fullName evidence="2">Putative like-Sm (LSM) domain containing protein, LSm4/SmD1/SmD3</fullName>
    </submittedName>
</protein>
<reference evidence="2 3" key="1">
    <citation type="journal article" date="2018" name="Nat. Genet.">
        <title>The Rosa genome provides new insights in the design of modern roses.</title>
        <authorList>
            <person name="Bendahmane M."/>
        </authorList>
    </citation>
    <scope>NUCLEOTIDE SEQUENCE [LARGE SCALE GENOMIC DNA]</scope>
    <source>
        <strain evidence="3">cv. Old Blush</strain>
    </source>
</reference>
<gene>
    <name evidence="2" type="ORF">RchiOBHm_Chr3g0494651</name>
</gene>
<dbReference type="EMBL" id="PDCK01000041">
    <property type="protein sequence ID" value="PRQ45717.1"/>
    <property type="molecule type" value="Genomic_DNA"/>
</dbReference>
<sequence length="85" mass="9782">MHFSWLLAFLDISCFLPISVKLKIIYCSSSDESCHLALISILDTDGDRFWRMRECYIHGNTTKYLRVPDGVVPSVIALVYQVIEQ</sequence>
<name>A0A2P6RH20_ROSCH</name>
<evidence type="ECO:0000313" key="3">
    <source>
        <dbReference type="Proteomes" id="UP000238479"/>
    </source>
</evidence>
<proteinExistence type="predicted"/>
<evidence type="ECO:0000256" key="1">
    <source>
        <dbReference type="SAM" id="SignalP"/>
    </source>
</evidence>
<keyword evidence="1" id="KW-0732">Signal</keyword>